<name>A0ABP3PM64_9PROT</name>
<evidence type="ECO:0000313" key="3">
    <source>
        <dbReference type="Proteomes" id="UP001501588"/>
    </source>
</evidence>
<keyword evidence="1" id="KW-0732">Signal</keyword>
<evidence type="ECO:0000256" key="1">
    <source>
        <dbReference type="SAM" id="SignalP"/>
    </source>
</evidence>
<accession>A0ABP3PM64</accession>
<protein>
    <recommendedName>
        <fullName evidence="4">Histidine phosphatase family protein</fullName>
    </recommendedName>
</protein>
<dbReference type="Proteomes" id="UP001501588">
    <property type="component" value="Unassembled WGS sequence"/>
</dbReference>
<comment type="caution">
    <text evidence="2">The sequence shown here is derived from an EMBL/GenBank/DDBJ whole genome shotgun (WGS) entry which is preliminary data.</text>
</comment>
<gene>
    <name evidence="2" type="ORF">GCM10009416_04250</name>
</gene>
<dbReference type="Pfam" id="PF00300">
    <property type="entry name" value="His_Phos_1"/>
    <property type="match status" value="1"/>
</dbReference>
<sequence length="193" mass="20051">MAVPSRRRVLAILRRTPAAVLLARSPPAAAEAAAWEALRGGGAVALFRHARAPGSGDPPGMRLGDCSTQRNLDDAGRAQARRIGEAFRAEGVAVGAVLTSRWCRAVETAALAFPGLSRAEPAFDSFFENRGEGPARTASARRVLLDWRGPGALVAVTHQVNVTALTGVFPSSGEGVVVLGRGGDLVAVGRVRP</sequence>
<dbReference type="InterPro" id="IPR029033">
    <property type="entry name" value="His_PPase_superfam"/>
</dbReference>
<proteinExistence type="predicted"/>
<dbReference type="EMBL" id="BAAAFZ010000007">
    <property type="protein sequence ID" value="GAA0569129.1"/>
    <property type="molecule type" value="Genomic_DNA"/>
</dbReference>
<feature type="chain" id="PRO_5046495620" description="Histidine phosphatase family protein" evidence="1">
    <location>
        <begin position="31"/>
        <end position="193"/>
    </location>
</feature>
<dbReference type="InterPro" id="IPR013078">
    <property type="entry name" value="His_Pase_superF_clade-1"/>
</dbReference>
<reference evidence="3" key="1">
    <citation type="journal article" date="2019" name="Int. J. Syst. Evol. Microbiol.">
        <title>The Global Catalogue of Microorganisms (GCM) 10K type strain sequencing project: providing services to taxonomists for standard genome sequencing and annotation.</title>
        <authorList>
            <consortium name="The Broad Institute Genomics Platform"/>
            <consortium name="The Broad Institute Genome Sequencing Center for Infectious Disease"/>
            <person name="Wu L."/>
            <person name="Ma J."/>
        </authorList>
    </citation>
    <scope>NUCLEOTIDE SEQUENCE [LARGE SCALE GENOMIC DNA]</scope>
    <source>
        <strain evidence="3">JCM 9933</strain>
    </source>
</reference>
<evidence type="ECO:0008006" key="4">
    <source>
        <dbReference type="Google" id="ProtNLM"/>
    </source>
</evidence>
<feature type="signal peptide" evidence="1">
    <location>
        <begin position="1"/>
        <end position="30"/>
    </location>
</feature>
<dbReference type="Gene3D" id="3.40.50.1240">
    <property type="entry name" value="Phosphoglycerate mutase-like"/>
    <property type="match status" value="1"/>
</dbReference>
<dbReference type="SUPFAM" id="SSF53254">
    <property type="entry name" value="Phosphoglycerate mutase-like"/>
    <property type="match status" value="1"/>
</dbReference>
<evidence type="ECO:0000313" key="2">
    <source>
        <dbReference type="EMBL" id="GAA0569129.1"/>
    </source>
</evidence>
<organism evidence="2 3">
    <name type="scientific">Craurococcus roseus</name>
    <dbReference type="NCBI Taxonomy" id="77585"/>
    <lineage>
        <taxon>Bacteria</taxon>
        <taxon>Pseudomonadati</taxon>
        <taxon>Pseudomonadota</taxon>
        <taxon>Alphaproteobacteria</taxon>
        <taxon>Acetobacterales</taxon>
        <taxon>Acetobacteraceae</taxon>
        <taxon>Craurococcus</taxon>
    </lineage>
</organism>
<keyword evidence="3" id="KW-1185">Reference proteome</keyword>